<evidence type="ECO:0000313" key="7">
    <source>
        <dbReference type="EMBL" id="GAP87030.2"/>
    </source>
</evidence>
<dbReference type="Pfam" id="PF07690">
    <property type="entry name" value="MFS_1"/>
    <property type="match status" value="1"/>
</dbReference>
<dbReference type="InterPro" id="IPR011701">
    <property type="entry name" value="MFS"/>
</dbReference>
<keyword evidence="4 6" id="KW-0472">Membrane</keyword>
<dbReference type="EMBL" id="DF977470">
    <property type="protein sequence ID" value="GAP87030.2"/>
    <property type="molecule type" value="Genomic_DNA"/>
</dbReference>
<feature type="transmembrane region" description="Helical" evidence="6">
    <location>
        <begin position="295"/>
        <end position="316"/>
    </location>
</feature>
<feature type="transmembrane region" description="Helical" evidence="6">
    <location>
        <begin position="439"/>
        <end position="461"/>
    </location>
</feature>
<feature type="transmembrane region" description="Helical" evidence="6">
    <location>
        <begin position="229"/>
        <end position="247"/>
    </location>
</feature>
<feature type="transmembrane region" description="Helical" evidence="6">
    <location>
        <begin position="473"/>
        <end position="492"/>
    </location>
</feature>
<feature type="transmembrane region" description="Helical" evidence="6">
    <location>
        <begin position="268"/>
        <end position="289"/>
    </location>
</feature>
<proteinExistence type="predicted"/>
<feature type="compositionally biased region" description="Low complexity" evidence="5">
    <location>
        <begin position="10"/>
        <end position="44"/>
    </location>
</feature>
<evidence type="ECO:0000256" key="2">
    <source>
        <dbReference type="ARBA" id="ARBA00022692"/>
    </source>
</evidence>
<feature type="transmembrane region" description="Helical" evidence="6">
    <location>
        <begin position="512"/>
        <end position="533"/>
    </location>
</feature>
<feature type="transmembrane region" description="Helical" evidence="6">
    <location>
        <begin position="384"/>
        <end position="404"/>
    </location>
</feature>
<feature type="transmembrane region" description="Helical" evidence="6">
    <location>
        <begin position="345"/>
        <end position="364"/>
    </location>
</feature>
<evidence type="ECO:0000256" key="6">
    <source>
        <dbReference type="SAM" id="Phobius"/>
    </source>
</evidence>
<sequence>MAPSDEPGVTIELRTTSPTTTTTRTSHDITTNQNNNSNNSGGNNPDRSGVAIEDKKKQDVVYEQQHPRGAMRSGSRKGDKGPRKDGLQRLASHATDAFGSRAESIGSTEVIENVSETSRGGDGVVYKTYRRRWFGLIQLTLLNIVVSWDWLTFSPVSQHAAAYYGRTESDINWFSTAFLFAFVAAAPATVYLLHRGPKPSMVAAAALVVLGNVVRVAGSYSGTPRGGRYGVVMFGQILIGLAQPFVLGAPTRYSDLWFTSRGRVAATALPSLANPFGAALGQLVVPFLATKPAEVSSAVIYVTIISVVVALPAFFVPASPPTPAGPSGATPKASLRESAGLLRSVELWLVLVPYAVYVGFFNSVSSLLNQILVPYGFSSDEAGIAGAVLIVVGLVASAVASPVLDRTRAFLRAIQVATPVIGLAYLAFAFAPATRALAAPYAVLAVLGAASFALVPVALELLCELAHPMGPEVTSTLAWAGGQLLGGVFILVSDALRAGPDANPPGNLDRALVFTAVLALVVVPLPLALGRFGRADKVVLKRMRSDAAAAADSGGGSGAAAAAVV</sequence>
<reference evidence="7" key="1">
    <citation type="submission" date="2016-03" db="EMBL/GenBank/DDBJ databases">
        <title>Draft genome sequence of Rosellinia necatrix.</title>
        <authorList>
            <person name="Kanematsu S."/>
        </authorList>
    </citation>
    <scope>NUCLEOTIDE SEQUENCE [LARGE SCALE GENOMIC DNA]</scope>
    <source>
        <strain evidence="7">W97</strain>
    </source>
</reference>
<feature type="region of interest" description="Disordered" evidence="5">
    <location>
        <begin position="1"/>
        <end position="86"/>
    </location>
</feature>
<gene>
    <name evidence="7" type="ORF">SAMD00023353_2501160</name>
</gene>
<dbReference type="PANTHER" id="PTHR10924:SF6">
    <property type="entry name" value="SOLUTE CARRIER FAMILY 49 MEMBER A3"/>
    <property type="match status" value="1"/>
</dbReference>
<keyword evidence="3 6" id="KW-1133">Transmembrane helix</keyword>
<evidence type="ECO:0000256" key="3">
    <source>
        <dbReference type="ARBA" id="ARBA00022989"/>
    </source>
</evidence>
<dbReference type="InterPro" id="IPR036259">
    <property type="entry name" value="MFS_trans_sf"/>
</dbReference>
<evidence type="ECO:0000256" key="1">
    <source>
        <dbReference type="ARBA" id="ARBA00004141"/>
    </source>
</evidence>
<feature type="transmembrane region" description="Helical" evidence="6">
    <location>
        <begin position="133"/>
        <end position="151"/>
    </location>
</feature>
<dbReference type="PANTHER" id="PTHR10924">
    <property type="entry name" value="MAJOR FACILITATOR SUPERFAMILY PROTEIN-RELATED"/>
    <property type="match status" value="1"/>
</dbReference>
<accession>A0A1W2TG15</accession>
<dbReference type="GO" id="GO:0022857">
    <property type="term" value="F:transmembrane transporter activity"/>
    <property type="evidence" value="ECO:0007669"/>
    <property type="project" value="InterPro"/>
</dbReference>
<keyword evidence="2 6" id="KW-0812">Transmembrane</keyword>
<feature type="transmembrane region" description="Helical" evidence="6">
    <location>
        <begin position="200"/>
        <end position="217"/>
    </location>
</feature>
<feature type="compositionally biased region" description="Basic and acidic residues" evidence="5">
    <location>
        <begin position="76"/>
        <end position="86"/>
    </location>
</feature>
<feature type="transmembrane region" description="Helical" evidence="6">
    <location>
        <begin position="171"/>
        <end position="193"/>
    </location>
</feature>
<dbReference type="GO" id="GO:0016020">
    <property type="term" value="C:membrane"/>
    <property type="evidence" value="ECO:0007669"/>
    <property type="project" value="UniProtKB-SubCell"/>
</dbReference>
<comment type="subcellular location">
    <subcellularLocation>
        <location evidence="1">Membrane</location>
        <topology evidence="1">Multi-pass membrane protein</topology>
    </subcellularLocation>
</comment>
<dbReference type="AlphaFoldDB" id="A0A1W2TG15"/>
<dbReference type="OMA" id="STICWTG"/>
<dbReference type="SUPFAM" id="SSF103473">
    <property type="entry name" value="MFS general substrate transporter"/>
    <property type="match status" value="1"/>
</dbReference>
<evidence type="ECO:0000256" key="5">
    <source>
        <dbReference type="SAM" id="MobiDB-lite"/>
    </source>
</evidence>
<organism evidence="7">
    <name type="scientific">Rosellinia necatrix</name>
    <name type="common">White root-rot fungus</name>
    <dbReference type="NCBI Taxonomy" id="77044"/>
    <lineage>
        <taxon>Eukaryota</taxon>
        <taxon>Fungi</taxon>
        <taxon>Dikarya</taxon>
        <taxon>Ascomycota</taxon>
        <taxon>Pezizomycotina</taxon>
        <taxon>Sordariomycetes</taxon>
        <taxon>Xylariomycetidae</taxon>
        <taxon>Xylariales</taxon>
        <taxon>Xylariaceae</taxon>
        <taxon>Rosellinia</taxon>
    </lineage>
</organism>
<dbReference type="STRING" id="77044.A0A1W2TG15"/>
<evidence type="ECO:0000313" key="8">
    <source>
        <dbReference type="Proteomes" id="UP000054516"/>
    </source>
</evidence>
<name>A0A1W2TG15_ROSNE</name>
<dbReference type="Proteomes" id="UP000054516">
    <property type="component" value="Unassembled WGS sequence"/>
</dbReference>
<keyword evidence="8" id="KW-1185">Reference proteome</keyword>
<dbReference type="Gene3D" id="1.20.1250.20">
    <property type="entry name" value="MFS general substrate transporter like domains"/>
    <property type="match status" value="2"/>
</dbReference>
<evidence type="ECO:0000256" key="4">
    <source>
        <dbReference type="ARBA" id="ARBA00023136"/>
    </source>
</evidence>
<dbReference type="OrthoDB" id="422206at2759"/>
<protein>
    <submittedName>
        <fullName evidence="7">Putative major facilitator superfamily transporter</fullName>
    </submittedName>
</protein>
<dbReference type="InterPro" id="IPR049680">
    <property type="entry name" value="FLVCR1-2_SLC49-like"/>
</dbReference>
<feature type="transmembrane region" description="Helical" evidence="6">
    <location>
        <begin position="416"/>
        <end position="433"/>
    </location>
</feature>